<proteinExistence type="inferred from homology"/>
<dbReference type="EMBL" id="ONZQ02000015">
    <property type="protein sequence ID" value="SPO06143.1"/>
    <property type="molecule type" value="Genomic_DNA"/>
</dbReference>
<dbReference type="Proteomes" id="UP001187682">
    <property type="component" value="Unassembled WGS sequence"/>
</dbReference>
<dbReference type="AlphaFoldDB" id="A0AAE8N6P9"/>
<evidence type="ECO:0000256" key="11">
    <source>
        <dbReference type="SAM" id="SignalP"/>
    </source>
</evidence>
<dbReference type="InterPro" id="IPR017853">
    <property type="entry name" value="GH"/>
</dbReference>
<keyword evidence="7 10" id="KW-0378">Hydrolase</keyword>
<dbReference type="SMART" id="SM00633">
    <property type="entry name" value="Glyco_10"/>
    <property type="match status" value="1"/>
</dbReference>
<evidence type="ECO:0000256" key="5">
    <source>
        <dbReference type="ARBA" id="ARBA00022525"/>
    </source>
</evidence>
<comment type="similarity">
    <text evidence="4 10">Belongs to the glycosyl hydrolase 10 (cellulase F) family.</text>
</comment>
<keyword evidence="5" id="KW-0964">Secreted</keyword>
<keyword evidence="10" id="KW-0326">Glycosidase</keyword>
<feature type="chain" id="PRO_5042063782" description="Beta-xylanase" evidence="11">
    <location>
        <begin position="19"/>
        <end position="364"/>
    </location>
</feature>
<keyword evidence="9 10" id="KW-0624">Polysaccharide degradation</keyword>
<comment type="subcellular location">
    <subcellularLocation>
        <location evidence="2">Secreted</location>
    </subcellularLocation>
</comment>
<comment type="catalytic activity">
    <reaction evidence="1 10">
        <text>Endohydrolysis of (1-&gt;4)-beta-D-xylosidic linkages in xylans.</text>
        <dbReference type="EC" id="3.2.1.8"/>
    </reaction>
</comment>
<evidence type="ECO:0000259" key="12">
    <source>
        <dbReference type="PROSITE" id="PS51760"/>
    </source>
</evidence>
<comment type="pathway">
    <text evidence="3">Glycan degradation; xylan degradation.</text>
</comment>
<keyword evidence="6" id="KW-0858">Xylan degradation</keyword>
<feature type="domain" description="GH10" evidence="12">
    <location>
        <begin position="23"/>
        <end position="332"/>
    </location>
</feature>
<evidence type="ECO:0000256" key="4">
    <source>
        <dbReference type="ARBA" id="ARBA00007495"/>
    </source>
</evidence>
<keyword evidence="14" id="KW-1185">Reference proteome</keyword>
<evidence type="ECO:0000313" key="13">
    <source>
        <dbReference type="EMBL" id="SPO06143.1"/>
    </source>
</evidence>
<dbReference type="PANTHER" id="PTHR31490">
    <property type="entry name" value="GLYCOSYL HYDROLASE"/>
    <property type="match status" value="1"/>
</dbReference>
<dbReference type="InterPro" id="IPR001000">
    <property type="entry name" value="GH10_dom"/>
</dbReference>
<dbReference type="PRINTS" id="PR00134">
    <property type="entry name" value="GLHYDRLASE10"/>
</dbReference>
<dbReference type="PANTHER" id="PTHR31490:SF35">
    <property type="entry name" value="ENDO-1,4-BETA-XYLANASE"/>
    <property type="match status" value="1"/>
</dbReference>
<dbReference type="PROSITE" id="PS51760">
    <property type="entry name" value="GH10_2"/>
    <property type="match status" value="1"/>
</dbReference>
<evidence type="ECO:0000256" key="3">
    <source>
        <dbReference type="ARBA" id="ARBA00004851"/>
    </source>
</evidence>
<dbReference type="Pfam" id="PF00331">
    <property type="entry name" value="Glyco_hydro_10"/>
    <property type="match status" value="1"/>
</dbReference>
<protein>
    <recommendedName>
        <fullName evidence="10">Beta-xylanase</fullName>
        <ecNumber evidence="10">3.2.1.8</ecNumber>
    </recommendedName>
</protein>
<sequence length="364" mass="39988">MHLHAYLLIPLFLPGVSAQLNHYAQAAGLKFFGTAVDNGALGNAAYMAIARDADEFGSVTPANGQKWANTEASRGSFGFGMGDAVAAVAGERLMRCHTLVWHNQLPGWVNSIFSRSDMESVITTHITNVMNHYKGQCYSWDVVNEAVEDDGSFRQSPMFRAMGEDFIAHSFKVAASVDPAAKLYYNDFNIERYINDKIRAVRALVSRAQAAGARIDGIGMQDHARVGSAQSQKELTDTMEFFAEVVDELAYTEVDIRHTRLPVGDEEREQQARDYVEMVRACLAVEKCVGITVWDFADQYSWIPNEFPGEGEACLFDRNLQKKPAYHSVLSVLQSAAAERTAAPEITATATTLETVATADPAGK</sequence>
<feature type="signal peptide" evidence="11">
    <location>
        <begin position="1"/>
        <end position="18"/>
    </location>
</feature>
<evidence type="ECO:0000313" key="14">
    <source>
        <dbReference type="Proteomes" id="UP001187682"/>
    </source>
</evidence>
<evidence type="ECO:0000256" key="1">
    <source>
        <dbReference type="ARBA" id="ARBA00000681"/>
    </source>
</evidence>
<evidence type="ECO:0000256" key="2">
    <source>
        <dbReference type="ARBA" id="ARBA00004613"/>
    </source>
</evidence>
<dbReference type="GO" id="GO:0005576">
    <property type="term" value="C:extracellular region"/>
    <property type="evidence" value="ECO:0007669"/>
    <property type="project" value="UniProtKB-SubCell"/>
</dbReference>
<dbReference type="EC" id="3.2.1.8" evidence="10"/>
<name>A0AAE8N6P9_9PEZI</name>
<dbReference type="SUPFAM" id="SSF51445">
    <property type="entry name" value="(Trans)glycosidases"/>
    <property type="match status" value="1"/>
</dbReference>
<keyword evidence="11" id="KW-0732">Signal</keyword>
<accession>A0AAE8N6P9</accession>
<reference evidence="13" key="1">
    <citation type="submission" date="2018-03" db="EMBL/GenBank/DDBJ databases">
        <authorList>
            <person name="Guldener U."/>
        </authorList>
    </citation>
    <scope>NUCLEOTIDE SEQUENCE</scope>
</reference>
<dbReference type="GO" id="GO:0045493">
    <property type="term" value="P:xylan catabolic process"/>
    <property type="evidence" value="ECO:0007669"/>
    <property type="project" value="UniProtKB-KW"/>
</dbReference>
<organism evidence="13 14">
    <name type="scientific">Cephalotrichum gorgonifer</name>
    <dbReference type="NCBI Taxonomy" id="2041049"/>
    <lineage>
        <taxon>Eukaryota</taxon>
        <taxon>Fungi</taxon>
        <taxon>Dikarya</taxon>
        <taxon>Ascomycota</taxon>
        <taxon>Pezizomycotina</taxon>
        <taxon>Sordariomycetes</taxon>
        <taxon>Hypocreomycetidae</taxon>
        <taxon>Microascales</taxon>
        <taxon>Microascaceae</taxon>
        <taxon>Cephalotrichum</taxon>
    </lineage>
</organism>
<evidence type="ECO:0000256" key="8">
    <source>
        <dbReference type="ARBA" id="ARBA00023277"/>
    </source>
</evidence>
<dbReference type="GO" id="GO:0031176">
    <property type="term" value="F:endo-1,4-beta-xylanase activity"/>
    <property type="evidence" value="ECO:0007669"/>
    <property type="project" value="UniProtKB-EC"/>
</dbReference>
<dbReference type="InterPro" id="IPR044846">
    <property type="entry name" value="GH10"/>
</dbReference>
<dbReference type="Gene3D" id="3.20.20.80">
    <property type="entry name" value="Glycosidases"/>
    <property type="match status" value="1"/>
</dbReference>
<comment type="caution">
    <text evidence="13">The sequence shown here is derived from an EMBL/GenBank/DDBJ whole genome shotgun (WGS) entry which is preliminary data.</text>
</comment>
<gene>
    <name evidence="13" type="ORF">DNG_08832</name>
</gene>
<evidence type="ECO:0000256" key="10">
    <source>
        <dbReference type="RuleBase" id="RU361174"/>
    </source>
</evidence>
<keyword evidence="8 10" id="KW-0119">Carbohydrate metabolism</keyword>
<evidence type="ECO:0000256" key="7">
    <source>
        <dbReference type="ARBA" id="ARBA00022801"/>
    </source>
</evidence>
<evidence type="ECO:0000256" key="6">
    <source>
        <dbReference type="ARBA" id="ARBA00022651"/>
    </source>
</evidence>
<evidence type="ECO:0000256" key="9">
    <source>
        <dbReference type="ARBA" id="ARBA00023326"/>
    </source>
</evidence>